<dbReference type="HOGENOM" id="CLU_583575_0_0_3"/>
<protein>
    <recommendedName>
        <fullName evidence="5">Collagen-like protein</fullName>
    </recommendedName>
</protein>
<keyword evidence="2" id="KW-0812">Transmembrane</keyword>
<accession>B0BYZ5</accession>
<feature type="compositionally biased region" description="Polar residues" evidence="1">
    <location>
        <begin position="92"/>
        <end position="108"/>
    </location>
</feature>
<keyword evidence="2" id="KW-0472">Membrane</keyword>
<dbReference type="STRING" id="329726.AM1_3301"/>
<name>B0BYZ5_ACAM1</name>
<organism evidence="3 4">
    <name type="scientific">Acaryochloris marina (strain MBIC 11017)</name>
    <dbReference type="NCBI Taxonomy" id="329726"/>
    <lineage>
        <taxon>Bacteria</taxon>
        <taxon>Bacillati</taxon>
        <taxon>Cyanobacteriota</taxon>
        <taxon>Cyanophyceae</taxon>
        <taxon>Acaryochloridales</taxon>
        <taxon>Acaryochloridaceae</taxon>
        <taxon>Acaryochloris</taxon>
    </lineage>
</organism>
<gene>
    <name evidence="3" type="ordered locus">AM1_3301</name>
</gene>
<feature type="region of interest" description="Disordered" evidence="1">
    <location>
        <begin position="78"/>
        <end position="159"/>
    </location>
</feature>
<evidence type="ECO:0000256" key="1">
    <source>
        <dbReference type="SAM" id="MobiDB-lite"/>
    </source>
</evidence>
<feature type="compositionally biased region" description="Gly residues" evidence="1">
    <location>
        <begin position="146"/>
        <end position="159"/>
    </location>
</feature>
<dbReference type="Proteomes" id="UP000000268">
    <property type="component" value="Chromosome"/>
</dbReference>
<feature type="transmembrane region" description="Helical" evidence="2">
    <location>
        <begin position="33"/>
        <end position="51"/>
    </location>
</feature>
<dbReference type="EMBL" id="CP000828">
    <property type="protein sequence ID" value="ABW28295.1"/>
    <property type="molecule type" value="Genomic_DNA"/>
</dbReference>
<evidence type="ECO:0000313" key="3">
    <source>
        <dbReference type="EMBL" id="ABW28295.1"/>
    </source>
</evidence>
<dbReference type="RefSeq" id="WP_012163701.1">
    <property type="nucleotide sequence ID" value="NC_009925.1"/>
</dbReference>
<reference evidence="3 4" key="1">
    <citation type="journal article" date="2008" name="Proc. Natl. Acad. Sci. U.S.A.">
        <title>Niche adaptation and genome expansion in the chlorophyll d-producing cyanobacterium Acaryochloris marina.</title>
        <authorList>
            <person name="Swingley W.D."/>
            <person name="Chen M."/>
            <person name="Cheung P.C."/>
            <person name="Conrad A.L."/>
            <person name="Dejesa L.C."/>
            <person name="Hao J."/>
            <person name="Honchak B.M."/>
            <person name="Karbach L.E."/>
            <person name="Kurdoglu A."/>
            <person name="Lahiri S."/>
            <person name="Mastrian S.D."/>
            <person name="Miyashita H."/>
            <person name="Page L."/>
            <person name="Ramakrishna P."/>
            <person name="Satoh S."/>
            <person name="Sattley W.M."/>
            <person name="Shimada Y."/>
            <person name="Taylor H.L."/>
            <person name="Tomo T."/>
            <person name="Tsuchiya T."/>
            <person name="Wang Z.T."/>
            <person name="Raymond J."/>
            <person name="Mimuro M."/>
            <person name="Blankenship R.E."/>
            <person name="Touchman J.W."/>
        </authorList>
    </citation>
    <scope>NUCLEOTIDE SEQUENCE [LARGE SCALE GENOMIC DNA]</scope>
    <source>
        <strain evidence="4">MBIC 11017</strain>
    </source>
</reference>
<evidence type="ECO:0000256" key="2">
    <source>
        <dbReference type="SAM" id="Phobius"/>
    </source>
</evidence>
<keyword evidence="4" id="KW-1185">Reference proteome</keyword>
<keyword evidence="2" id="KW-1133">Transmembrane helix</keyword>
<sequence>MNEPAVLGFKLASSPQSVLFIPNISMRFLKRKLYWVLGLCACTLTLLLGHFSPFSAAYSPQPVQPTLQPLIAWGTQTFGGDGRKGRDGANGRNGTSGQETQIRLTGSPMTVDVAGSSGTSGQDGQLGENAYGCDHSAQPTHNLTGADGGRGGRGGNGGRGGDGGKVWIYYAQSAQLKALTLNNAGGQGGQAGLGAPGGYGCGCVDTAWQVNYCEWQRYRKQRGVADAPWIKDKTKTYPCTGSQRIDHKRHHPTLDKGNSQWAYRWEYGGVYKTEHFHCTGGAAGKDGQDGQAGREGRYGQVVMVPREDIPQEKVQYYAPLEQLMGQQVDLVKNIWTEKSGLRSQLHPNSKVPDTYTYLDSTARLNYRIDWNAPKSPTELEVSDTKIGATIQVQNNQGQLDFELPGTLEYQLKQQDPLTVMTITGGFSPNRVQSFRIDEEASQRQVGQLVLVDDGDVRSLLQNTKLKVTCLSKQSASGLKTDTYQVRHSVELRVPPIGRSSDGVGVDKNVYTLNVQPFFSAWLKPGYDIQYQVKVEQTTKSNAVYTQTQTANLPVPLS</sequence>
<evidence type="ECO:0008006" key="5">
    <source>
        <dbReference type="Google" id="ProtNLM"/>
    </source>
</evidence>
<dbReference type="KEGG" id="amr:AM1_3301"/>
<dbReference type="AlphaFoldDB" id="B0BYZ5"/>
<proteinExistence type="predicted"/>
<evidence type="ECO:0000313" key="4">
    <source>
        <dbReference type="Proteomes" id="UP000000268"/>
    </source>
</evidence>